<gene>
    <name evidence="1" type="ORF">WH52_05190</name>
</gene>
<organism evidence="1 2">
    <name type="scientific">Tenacibaculum holothuriorum</name>
    <dbReference type="NCBI Taxonomy" id="1635173"/>
    <lineage>
        <taxon>Bacteria</taxon>
        <taxon>Pseudomonadati</taxon>
        <taxon>Bacteroidota</taxon>
        <taxon>Flavobacteriia</taxon>
        <taxon>Flavobacteriales</taxon>
        <taxon>Flavobacteriaceae</taxon>
        <taxon>Tenacibaculum</taxon>
    </lineage>
</organism>
<sequence>MMLSCKKEGVKKTDYSVVKLQLQRMVKNDQAIQFAHTPNETQKVKDSLYKEQERIFIANTDTIKSLFNKYNFLGFDKVGESGSQDFWLLVQHADHDVAFQEKVLKSMKKEVLKNNADNSNFAYLTDRVLTNKGQKQYYGTQLNYTNDMWIVPKPIQDSMNVDVRRKKIGLKSLKDYLNSAMKTHFEMNKKGFEKMGITKPRQYE</sequence>
<dbReference type="STRING" id="1635173.WH52_05190"/>
<comment type="caution">
    <text evidence="1">The sequence shown here is derived from an EMBL/GenBank/DDBJ whole genome shotgun (WGS) entry which is preliminary data.</text>
</comment>
<protein>
    <submittedName>
        <fullName evidence="1">Uncharacterized protein</fullName>
    </submittedName>
</protein>
<evidence type="ECO:0000313" key="1">
    <source>
        <dbReference type="EMBL" id="OSY88180.1"/>
    </source>
</evidence>
<dbReference type="AlphaFoldDB" id="A0A1Y2PDC7"/>
<dbReference type="InParanoid" id="A0A1Y2PDC7"/>
<dbReference type="Pfam" id="PF20329">
    <property type="entry name" value="DUF6624"/>
    <property type="match status" value="1"/>
</dbReference>
<evidence type="ECO:0000313" key="2">
    <source>
        <dbReference type="Proteomes" id="UP000194221"/>
    </source>
</evidence>
<keyword evidence="2" id="KW-1185">Reference proteome</keyword>
<name>A0A1Y2PDC7_9FLAO</name>
<dbReference type="InterPro" id="IPR046732">
    <property type="entry name" value="DUF6624"/>
</dbReference>
<accession>A0A1Y2PDC7</accession>
<reference evidence="1 2" key="1">
    <citation type="submission" date="2015-03" db="EMBL/GenBank/DDBJ databases">
        <title>Genome sequence of Tenacibaculum sp. S2-2, isolated from intestinal microbiota of sea cucumber, Apostichopus japonicas.</title>
        <authorList>
            <person name="Shao Z."/>
            <person name="Wang L."/>
            <person name="Li X."/>
        </authorList>
    </citation>
    <scope>NUCLEOTIDE SEQUENCE [LARGE SCALE GENOMIC DNA]</scope>
    <source>
        <strain evidence="1 2">S2-2</strain>
    </source>
</reference>
<dbReference type="Proteomes" id="UP000194221">
    <property type="component" value="Unassembled WGS sequence"/>
</dbReference>
<proteinExistence type="predicted"/>
<dbReference type="EMBL" id="LAPZ01000003">
    <property type="protein sequence ID" value="OSY88180.1"/>
    <property type="molecule type" value="Genomic_DNA"/>
</dbReference>